<accession>A0A645EZ02</accession>
<name>A0A645EZ02_9ZZZZ</name>
<sequence length="146" mass="16255">MKGLKGHLRIDQKRVCVVDHILLRLFGYEQADKGKHLGDLISVIPQLKESMLISGKEIENTVKLVSKLLADDRLQRAPVEIVDRNLFHRKGIGGMLPQKACDMINRIGIHQLFVVLGQKPVAKQRPGFYAGRAESCVSGNHLQSPA</sequence>
<proteinExistence type="predicted"/>
<organism evidence="1">
    <name type="scientific">bioreactor metagenome</name>
    <dbReference type="NCBI Taxonomy" id="1076179"/>
    <lineage>
        <taxon>unclassified sequences</taxon>
        <taxon>metagenomes</taxon>
        <taxon>ecological metagenomes</taxon>
    </lineage>
</organism>
<gene>
    <name evidence="1" type="ORF">SDC9_154433</name>
</gene>
<comment type="caution">
    <text evidence="1">The sequence shown here is derived from an EMBL/GenBank/DDBJ whole genome shotgun (WGS) entry which is preliminary data.</text>
</comment>
<dbReference type="AlphaFoldDB" id="A0A645EZ02"/>
<protein>
    <submittedName>
        <fullName evidence="1">Uncharacterized protein</fullName>
    </submittedName>
</protein>
<evidence type="ECO:0000313" key="1">
    <source>
        <dbReference type="EMBL" id="MPN07167.1"/>
    </source>
</evidence>
<dbReference type="EMBL" id="VSSQ01053128">
    <property type="protein sequence ID" value="MPN07167.1"/>
    <property type="molecule type" value="Genomic_DNA"/>
</dbReference>
<reference evidence="1" key="1">
    <citation type="submission" date="2019-08" db="EMBL/GenBank/DDBJ databases">
        <authorList>
            <person name="Kucharzyk K."/>
            <person name="Murdoch R.W."/>
            <person name="Higgins S."/>
            <person name="Loffler F."/>
        </authorList>
    </citation>
    <scope>NUCLEOTIDE SEQUENCE</scope>
</reference>